<evidence type="ECO:0000313" key="11">
    <source>
        <dbReference type="EMBL" id="KAG8222443.1"/>
    </source>
</evidence>
<accession>A0A8K0JU08</accession>
<keyword evidence="4 10" id="KW-0808">Transferase</keyword>
<dbReference type="SUPFAM" id="SSF56747">
    <property type="entry name" value="Prim-pol domain"/>
    <property type="match status" value="1"/>
</dbReference>
<dbReference type="EC" id="2.7.7.-" evidence="10"/>
<reference evidence="11" key="2">
    <citation type="submission" date="2017-10" db="EMBL/GenBank/DDBJ databases">
        <title>Ladona fulva Genome sequencing and assembly.</title>
        <authorList>
            <person name="Murali S."/>
            <person name="Richards S."/>
            <person name="Bandaranaike D."/>
            <person name="Bellair M."/>
            <person name="Blankenburg K."/>
            <person name="Chao H."/>
            <person name="Dinh H."/>
            <person name="Doddapaneni H."/>
            <person name="Dugan-Rocha S."/>
            <person name="Elkadiri S."/>
            <person name="Gnanaolivu R."/>
            <person name="Hernandez B."/>
            <person name="Skinner E."/>
            <person name="Javaid M."/>
            <person name="Lee S."/>
            <person name="Li M."/>
            <person name="Ming W."/>
            <person name="Munidasa M."/>
            <person name="Muniz J."/>
            <person name="Nguyen L."/>
            <person name="Hughes D."/>
            <person name="Osuji N."/>
            <person name="Pu L.-L."/>
            <person name="Puazo M."/>
            <person name="Qu C."/>
            <person name="Quiroz J."/>
            <person name="Raj R."/>
            <person name="Weissenberger G."/>
            <person name="Xin Y."/>
            <person name="Zou X."/>
            <person name="Han Y."/>
            <person name="Worley K."/>
            <person name="Muzny D."/>
            <person name="Gibbs R."/>
        </authorList>
    </citation>
    <scope>NUCLEOTIDE SEQUENCE</scope>
    <source>
        <strain evidence="11">Sampled in the wild</strain>
    </source>
</reference>
<evidence type="ECO:0000256" key="2">
    <source>
        <dbReference type="ARBA" id="ARBA00022478"/>
    </source>
</evidence>
<name>A0A8K0JU08_LADFU</name>
<keyword evidence="3 10" id="KW-0639">Primosome</keyword>
<evidence type="ECO:0000256" key="1">
    <source>
        <dbReference type="ARBA" id="ARBA00009762"/>
    </source>
</evidence>
<protein>
    <recommendedName>
        <fullName evidence="10">DNA primase</fullName>
        <ecNumber evidence="10">2.7.7.-</ecNumber>
    </recommendedName>
</protein>
<dbReference type="EMBL" id="KZ308134">
    <property type="protein sequence ID" value="KAG8222443.1"/>
    <property type="molecule type" value="Genomic_DNA"/>
</dbReference>
<keyword evidence="7" id="KW-0479">Metal-binding</keyword>
<comment type="caution">
    <text evidence="11">The sequence shown here is derived from an EMBL/GenBank/DDBJ whole genome shotgun (WGS) entry which is preliminary data.</text>
</comment>
<dbReference type="FunFam" id="3.90.920.10:FF:000003">
    <property type="entry name" value="DNA primase"/>
    <property type="match status" value="1"/>
</dbReference>
<dbReference type="AlphaFoldDB" id="A0A8K0JU08"/>
<dbReference type="Gene3D" id="3.90.920.10">
    <property type="entry name" value="DNA primase, PRIM domain"/>
    <property type="match status" value="1"/>
</dbReference>
<gene>
    <name evidence="11" type="ORF">J437_LFUL002178</name>
</gene>
<reference evidence="11" key="1">
    <citation type="submission" date="2013-04" db="EMBL/GenBank/DDBJ databases">
        <authorList>
            <person name="Qu J."/>
            <person name="Murali S.C."/>
            <person name="Bandaranaike D."/>
            <person name="Bellair M."/>
            <person name="Blankenburg K."/>
            <person name="Chao H."/>
            <person name="Dinh H."/>
            <person name="Doddapaneni H."/>
            <person name="Downs B."/>
            <person name="Dugan-Rocha S."/>
            <person name="Elkadiri S."/>
            <person name="Gnanaolivu R.D."/>
            <person name="Hernandez B."/>
            <person name="Javaid M."/>
            <person name="Jayaseelan J.C."/>
            <person name="Lee S."/>
            <person name="Li M."/>
            <person name="Ming W."/>
            <person name="Munidasa M."/>
            <person name="Muniz J."/>
            <person name="Nguyen L."/>
            <person name="Ongeri F."/>
            <person name="Osuji N."/>
            <person name="Pu L.-L."/>
            <person name="Puazo M."/>
            <person name="Qu C."/>
            <person name="Quiroz J."/>
            <person name="Raj R."/>
            <person name="Weissenberger G."/>
            <person name="Xin Y."/>
            <person name="Zou X."/>
            <person name="Han Y."/>
            <person name="Richards S."/>
            <person name="Worley K."/>
            <person name="Muzny D."/>
            <person name="Gibbs R."/>
        </authorList>
    </citation>
    <scope>NUCLEOTIDE SEQUENCE</scope>
    <source>
        <strain evidence="11">Sampled in the wild</strain>
    </source>
</reference>
<dbReference type="PANTHER" id="PTHR10536">
    <property type="entry name" value="DNA PRIMASE SMALL SUBUNIT"/>
    <property type="match status" value="1"/>
</dbReference>
<evidence type="ECO:0000256" key="3">
    <source>
        <dbReference type="ARBA" id="ARBA00022515"/>
    </source>
</evidence>
<dbReference type="GO" id="GO:0046872">
    <property type="term" value="F:metal ion binding"/>
    <property type="evidence" value="ECO:0007669"/>
    <property type="project" value="UniProtKB-KW"/>
</dbReference>
<dbReference type="NCBIfam" id="TIGR00335">
    <property type="entry name" value="primase_sml"/>
    <property type="match status" value="1"/>
</dbReference>
<dbReference type="GO" id="GO:0003899">
    <property type="term" value="F:DNA-directed RNA polymerase activity"/>
    <property type="evidence" value="ECO:0007669"/>
    <property type="project" value="InterPro"/>
</dbReference>
<evidence type="ECO:0000256" key="10">
    <source>
        <dbReference type="RuleBase" id="RU003514"/>
    </source>
</evidence>
<dbReference type="Proteomes" id="UP000792457">
    <property type="component" value="Unassembled WGS sequence"/>
</dbReference>
<evidence type="ECO:0000256" key="8">
    <source>
        <dbReference type="ARBA" id="ARBA00022833"/>
    </source>
</evidence>
<keyword evidence="9" id="KW-0804">Transcription</keyword>
<feature type="non-terminal residue" evidence="11">
    <location>
        <position position="1"/>
    </location>
</feature>
<dbReference type="InterPro" id="IPR002755">
    <property type="entry name" value="DNA_primase_S"/>
</dbReference>
<dbReference type="InterPro" id="IPR014052">
    <property type="entry name" value="DNA_primase_ssu_euk/arc"/>
</dbReference>
<evidence type="ECO:0000256" key="6">
    <source>
        <dbReference type="ARBA" id="ARBA00022705"/>
    </source>
</evidence>
<proteinExistence type="inferred from homology"/>
<organism evidence="11 12">
    <name type="scientific">Ladona fulva</name>
    <name type="common">Scarce chaser dragonfly</name>
    <name type="synonym">Libellula fulva</name>
    <dbReference type="NCBI Taxonomy" id="123851"/>
    <lineage>
        <taxon>Eukaryota</taxon>
        <taxon>Metazoa</taxon>
        <taxon>Ecdysozoa</taxon>
        <taxon>Arthropoda</taxon>
        <taxon>Hexapoda</taxon>
        <taxon>Insecta</taxon>
        <taxon>Pterygota</taxon>
        <taxon>Palaeoptera</taxon>
        <taxon>Odonata</taxon>
        <taxon>Epiprocta</taxon>
        <taxon>Anisoptera</taxon>
        <taxon>Libelluloidea</taxon>
        <taxon>Libellulidae</taxon>
        <taxon>Ladona</taxon>
    </lineage>
</organism>
<dbReference type="GO" id="GO:0006269">
    <property type="term" value="P:DNA replication, synthesis of primer"/>
    <property type="evidence" value="ECO:0007669"/>
    <property type="project" value="UniProtKB-KW"/>
</dbReference>
<keyword evidence="5" id="KW-0548">Nucleotidyltransferase</keyword>
<dbReference type="OrthoDB" id="19606at2759"/>
<keyword evidence="6 10" id="KW-0235">DNA replication</keyword>
<dbReference type="CDD" id="cd04860">
    <property type="entry name" value="AE_Prim_S"/>
    <property type="match status" value="1"/>
</dbReference>
<sequence>MDQKFEFDPNTLQDLLPIYYKRLFPSGLFYKWLNYGDMKGNNFRLREFSFTLAEDIYLRHLTFNDKEEFERELLRHCPHKIDIGPILNLRAKEYRTADLKPVQKEFVLDIDLTDYDEIRTCCQGGNVCTKCWKYMVVAIKVLDAAMRDDFGFKHMLWVFSGRRGIHCWIGDVTARMLDGHVRSAIIDYLTMFPSKKPYLTDNDKYHFMIRRTYQICLPFFKKVCLEEQNIFAGAKGLERLLLLIEDSGFLQELKTLLKKTDDNSTARWELVTAAVKEKKKKGGGKRGINSLLFEEEMVIRYLAPRLDAHVSTGMGHLLKSPFCIHPKTGFLAMPFNPKVVDKFDPTSTPPTITQLLKEIDAFDARTGEILKDSETRLKVKDARKTSMHKSLVIFEEYLKGLANERKETNLMME</sequence>
<evidence type="ECO:0000256" key="5">
    <source>
        <dbReference type="ARBA" id="ARBA00022695"/>
    </source>
</evidence>
<dbReference type="Pfam" id="PF01896">
    <property type="entry name" value="DNA_primase_S"/>
    <property type="match status" value="1"/>
</dbReference>
<keyword evidence="8" id="KW-0862">Zinc</keyword>
<keyword evidence="2 10" id="KW-0240">DNA-directed RNA polymerase</keyword>
<evidence type="ECO:0000256" key="4">
    <source>
        <dbReference type="ARBA" id="ARBA00022679"/>
    </source>
</evidence>
<keyword evidence="12" id="KW-1185">Reference proteome</keyword>
<evidence type="ECO:0000313" key="12">
    <source>
        <dbReference type="Proteomes" id="UP000792457"/>
    </source>
</evidence>
<evidence type="ECO:0000256" key="7">
    <source>
        <dbReference type="ARBA" id="ARBA00022723"/>
    </source>
</evidence>
<comment type="similarity">
    <text evidence="1 10">Belongs to the eukaryotic-type primase small subunit family.</text>
</comment>
<dbReference type="GO" id="GO:0005658">
    <property type="term" value="C:alpha DNA polymerase:primase complex"/>
    <property type="evidence" value="ECO:0007669"/>
    <property type="project" value="UniProtKB-ARBA"/>
</dbReference>
<evidence type="ECO:0000256" key="9">
    <source>
        <dbReference type="ARBA" id="ARBA00023163"/>
    </source>
</evidence>